<dbReference type="SUPFAM" id="SSF103515">
    <property type="entry name" value="Autotransporter"/>
    <property type="match status" value="1"/>
</dbReference>
<feature type="domain" description="Autotransporter" evidence="2">
    <location>
        <begin position="599"/>
        <end position="888"/>
    </location>
</feature>
<dbReference type="InterPro" id="IPR043990">
    <property type="entry name" value="AC_1"/>
</dbReference>
<gene>
    <name evidence="3" type="ORF">DES32_1181</name>
</gene>
<evidence type="ECO:0000313" key="4">
    <source>
        <dbReference type="Proteomes" id="UP000256900"/>
    </source>
</evidence>
<reference evidence="3 4" key="1">
    <citation type="submission" date="2018-08" db="EMBL/GenBank/DDBJ databases">
        <title>Genomic Encyclopedia of Type Strains, Phase IV (KMG-IV): sequencing the most valuable type-strain genomes for metagenomic binning, comparative biology and taxonomic classification.</title>
        <authorList>
            <person name="Goeker M."/>
        </authorList>
    </citation>
    <scope>NUCLEOTIDE SEQUENCE [LARGE SCALE GENOMIC DNA]</scope>
    <source>
        <strain evidence="3 4">BW863</strain>
    </source>
</reference>
<protein>
    <submittedName>
        <fullName evidence="3">Outer membrane autotransporter protein</fullName>
    </submittedName>
</protein>
<dbReference type="InterPro" id="IPR011050">
    <property type="entry name" value="Pectin_lyase_fold/virulence"/>
</dbReference>
<dbReference type="NCBIfam" id="TIGR01414">
    <property type="entry name" value="autotrans_barl"/>
    <property type="match status" value="1"/>
</dbReference>
<comment type="caution">
    <text evidence="3">The sequence shown here is derived from an EMBL/GenBank/DDBJ whole genome shotgun (WGS) entry which is preliminary data.</text>
</comment>
<dbReference type="InterPro" id="IPR005546">
    <property type="entry name" value="Autotransporte_beta"/>
</dbReference>
<dbReference type="EMBL" id="QUMO01000002">
    <property type="protein sequence ID" value="REF87558.1"/>
    <property type="molecule type" value="Genomic_DNA"/>
</dbReference>
<dbReference type="CDD" id="cd01344">
    <property type="entry name" value="PL2_Passenger_AT"/>
    <property type="match status" value="1"/>
</dbReference>
<dbReference type="Gene3D" id="2.40.128.130">
    <property type="entry name" value="Autotransporter beta-domain"/>
    <property type="match status" value="1"/>
</dbReference>
<evidence type="ECO:0000259" key="2">
    <source>
        <dbReference type="PROSITE" id="PS51208"/>
    </source>
</evidence>
<evidence type="ECO:0000313" key="3">
    <source>
        <dbReference type="EMBL" id="REF87558.1"/>
    </source>
</evidence>
<sequence length="888" mass="91003">MQGGNDFGALATHGGTITLSDAAVSMYSVGGNNIGLSADSTGGASAITANNVVVSMEDANNPSHVDNEIGAQATNGANITLNSGSVSVYSLGSGEKGLVASGVGSKISANGVLVDVRNGTGAGVEASSGATIALTQDSAIYTGGAGTPGGHLLNGGTITMDGGSVSTAGAGSDGFYVEGNAGILNTAQLNDVTVSATGASFDVNNATADIALTGTTATVNNGIVLDTRGAAGLTIFDAGSSILQGTMITAAGSTSDVTLHDQTTWVMTGNSNVTDLTNDTSTIIYSQPTGDPTQQASFKTLTANNYVGANGLIELNTYLGTDGAPSDLLVIDGGTATGSTALQIANAGGPGEQTYDNGILVVSAINGAATASDAFYLSGGELRAGAFDYDLFQGGLGGSDPESWYLRSSFVVPQPGEPPPTPPVEPPPVTPGQPEPPPVVVPPPITPEQPEPPPIPPPEPPPTPPGPPTPPPVEPPPPPTPPPPPPVTPTPPIQPITPPIEPGPPIPVTPTFPPTDVLPPDPPPSTLPPGTYPIIGPEIATYGVVQPVARQLGLLTLGTLHDRIGDTLLDDIGSCTPDRARAARNAASPLSQWALDCTGNGWRPPVWARVFGERIEDHYLAYADPRTSGQILGMQAGVDLWRGALAPGHRDAAGLYFSYADANVDVDGLVTNATATNYVLEHTGRVDLSGLSAGAYWTHYGPGGWYIDSVIQATRYDGEATTQYASLPTQGYGVIGSLEAGYPFAIPMLGPGFALEPQGQIIGQHVEFDDASDESGEVALGTTNGVTGRLGLRGRWSFETVQGQIWQPYLRVNFWRDWGGNVLTTYATVDQVPLEEQDERVEAGGGLTVKINEDFGVFANGDYEFGVGDTAGGRREGIRGALGVRYSW</sequence>
<feature type="compositionally biased region" description="Pro residues" evidence="1">
    <location>
        <begin position="415"/>
        <end position="531"/>
    </location>
</feature>
<dbReference type="RefSeq" id="WP_115835746.1">
    <property type="nucleotide sequence ID" value="NZ_CP025086.1"/>
</dbReference>
<dbReference type="InterPro" id="IPR006315">
    <property type="entry name" value="OM_autotransptr_brl_dom"/>
</dbReference>
<dbReference type="PANTHER" id="PTHR35037:SF3">
    <property type="entry name" value="C-TERMINAL REGION OF AIDA-LIKE PROTEIN"/>
    <property type="match status" value="1"/>
</dbReference>
<name>A0A3D9Z0C7_9HYPH</name>
<dbReference type="InterPro" id="IPR036709">
    <property type="entry name" value="Autotransporte_beta_dom_sf"/>
</dbReference>
<feature type="region of interest" description="Disordered" evidence="1">
    <location>
        <begin position="410"/>
        <end position="531"/>
    </location>
</feature>
<dbReference type="AlphaFoldDB" id="A0A3D9Z0C7"/>
<dbReference type="Proteomes" id="UP000256900">
    <property type="component" value="Unassembled WGS sequence"/>
</dbReference>
<dbReference type="SUPFAM" id="SSF51126">
    <property type="entry name" value="Pectin lyase-like"/>
    <property type="match status" value="1"/>
</dbReference>
<evidence type="ECO:0000256" key="1">
    <source>
        <dbReference type="SAM" id="MobiDB-lite"/>
    </source>
</evidence>
<organism evidence="3 4">
    <name type="scientific">Methylovirgula ligni</name>
    <dbReference type="NCBI Taxonomy" id="569860"/>
    <lineage>
        <taxon>Bacteria</taxon>
        <taxon>Pseudomonadati</taxon>
        <taxon>Pseudomonadota</taxon>
        <taxon>Alphaproteobacteria</taxon>
        <taxon>Hyphomicrobiales</taxon>
        <taxon>Beijerinckiaceae</taxon>
        <taxon>Methylovirgula</taxon>
    </lineage>
</organism>
<dbReference type="SMART" id="SM00869">
    <property type="entry name" value="Autotransporter"/>
    <property type="match status" value="1"/>
</dbReference>
<dbReference type="InterPro" id="IPR012332">
    <property type="entry name" value="Autotransporter_pectin_lyase_C"/>
</dbReference>
<dbReference type="PROSITE" id="PS51208">
    <property type="entry name" value="AUTOTRANSPORTER"/>
    <property type="match status" value="1"/>
</dbReference>
<dbReference type="Pfam" id="PF18883">
    <property type="entry name" value="AC_1"/>
    <property type="match status" value="1"/>
</dbReference>
<keyword evidence="4" id="KW-1185">Reference proteome</keyword>
<dbReference type="PANTHER" id="PTHR35037">
    <property type="entry name" value="C-TERMINAL REGION OF AIDA-LIKE PROTEIN"/>
    <property type="match status" value="1"/>
</dbReference>
<dbReference type="OrthoDB" id="6053567at2"/>
<dbReference type="Pfam" id="PF03797">
    <property type="entry name" value="Autotransporter"/>
    <property type="match status" value="1"/>
</dbReference>
<dbReference type="Gene3D" id="2.160.20.20">
    <property type="match status" value="1"/>
</dbReference>
<accession>A0A3D9Z0C7</accession>
<proteinExistence type="predicted"/>
<dbReference type="GO" id="GO:0019867">
    <property type="term" value="C:outer membrane"/>
    <property type="evidence" value="ECO:0007669"/>
    <property type="project" value="InterPro"/>
</dbReference>
<dbReference type="InterPro" id="IPR051551">
    <property type="entry name" value="Autotransporter_adhesion"/>
</dbReference>